<comment type="caution">
    <text evidence="1">The sequence shown here is derived from an EMBL/GenBank/DDBJ whole genome shotgun (WGS) entry which is preliminary data.</text>
</comment>
<gene>
    <name evidence="1" type="ORF">Bca52824_016790</name>
</gene>
<protein>
    <submittedName>
        <fullName evidence="1">Uncharacterized protein</fullName>
    </submittedName>
</protein>
<keyword evidence="2" id="KW-1185">Reference proteome</keyword>
<evidence type="ECO:0000313" key="2">
    <source>
        <dbReference type="Proteomes" id="UP000886595"/>
    </source>
</evidence>
<sequence length="146" mass="16140">MASTLISATVNVQCLPTFRHPLTPGSMFFDNGFDITQCNQNFRLQTGKSDDSEVFEAKGYLLIIRFLTISPSPETGVKALETQQQARNSIGSRGVCNGRSCKTFCGPKSSDEMQCSDHTNGLLMLFQLLKDVQPEPTQSFRILIQA</sequence>
<evidence type="ECO:0000313" key="1">
    <source>
        <dbReference type="EMBL" id="KAG2323577.1"/>
    </source>
</evidence>
<organism evidence="1 2">
    <name type="scientific">Brassica carinata</name>
    <name type="common">Ethiopian mustard</name>
    <name type="synonym">Abyssinian cabbage</name>
    <dbReference type="NCBI Taxonomy" id="52824"/>
    <lineage>
        <taxon>Eukaryota</taxon>
        <taxon>Viridiplantae</taxon>
        <taxon>Streptophyta</taxon>
        <taxon>Embryophyta</taxon>
        <taxon>Tracheophyta</taxon>
        <taxon>Spermatophyta</taxon>
        <taxon>Magnoliopsida</taxon>
        <taxon>eudicotyledons</taxon>
        <taxon>Gunneridae</taxon>
        <taxon>Pentapetalae</taxon>
        <taxon>rosids</taxon>
        <taxon>malvids</taxon>
        <taxon>Brassicales</taxon>
        <taxon>Brassicaceae</taxon>
        <taxon>Brassiceae</taxon>
        <taxon>Brassica</taxon>
    </lineage>
</organism>
<dbReference type="AlphaFoldDB" id="A0A8X8B704"/>
<proteinExistence type="predicted"/>
<dbReference type="EMBL" id="JAAMPC010000003">
    <property type="protein sequence ID" value="KAG2323577.1"/>
    <property type="molecule type" value="Genomic_DNA"/>
</dbReference>
<reference evidence="1 2" key="1">
    <citation type="submission" date="2020-02" db="EMBL/GenBank/DDBJ databases">
        <authorList>
            <person name="Ma Q."/>
            <person name="Huang Y."/>
            <person name="Song X."/>
            <person name="Pei D."/>
        </authorList>
    </citation>
    <scope>NUCLEOTIDE SEQUENCE [LARGE SCALE GENOMIC DNA]</scope>
    <source>
        <strain evidence="1">Sxm20200214</strain>
        <tissue evidence="1">Leaf</tissue>
    </source>
</reference>
<accession>A0A8X8B704</accession>
<name>A0A8X8B704_BRACI</name>
<dbReference type="Proteomes" id="UP000886595">
    <property type="component" value="Unassembled WGS sequence"/>
</dbReference>